<keyword evidence="8" id="KW-1185">Reference proteome</keyword>
<reference evidence="7 8" key="1">
    <citation type="submission" date="2018-08" db="EMBL/GenBank/DDBJ databases">
        <title>Genome and evolution of the arbuscular mycorrhizal fungus Diversispora epigaea (formerly Glomus versiforme) and its bacterial endosymbionts.</title>
        <authorList>
            <person name="Sun X."/>
            <person name="Fei Z."/>
            <person name="Harrison M."/>
        </authorList>
    </citation>
    <scope>NUCLEOTIDE SEQUENCE [LARGE SCALE GENOMIC DNA]</scope>
    <source>
        <strain evidence="7 8">IT104</strain>
    </source>
</reference>
<evidence type="ECO:0000256" key="4">
    <source>
        <dbReference type="ARBA" id="ARBA00022777"/>
    </source>
</evidence>
<keyword evidence="4" id="KW-0418">Kinase</keyword>
<dbReference type="GO" id="GO:0005524">
    <property type="term" value="F:ATP binding"/>
    <property type="evidence" value="ECO:0007669"/>
    <property type="project" value="UniProtKB-KW"/>
</dbReference>
<name>A0A397IZ74_9GLOM</name>
<dbReference type="InterPro" id="IPR011009">
    <property type="entry name" value="Kinase-like_dom_sf"/>
</dbReference>
<dbReference type="EMBL" id="PQFF01000127">
    <property type="protein sequence ID" value="RHZ80387.1"/>
    <property type="molecule type" value="Genomic_DNA"/>
</dbReference>
<organism evidence="7 8">
    <name type="scientific">Diversispora epigaea</name>
    <dbReference type="NCBI Taxonomy" id="1348612"/>
    <lineage>
        <taxon>Eukaryota</taxon>
        <taxon>Fungi</taxon>
        <taxon>Fungi incertae sedis</taxon>
        <taxon>Mucoromycota</taxon>
        <taxon>Glomeromycotina</taxon>
        <taxon>Glomeromycetes</taxon>
        <taxon>Diversisporales</taxon>
        <taxon>Diversisporaceae</taxon>
        <taxon>Diversispora</taxon>
    </lineage>
</organism>
<evidence type="ECO:0000256" key="1">
    <source>
        <dbReference type="ARBA" id="ARBA00022527"/>
    </source>
</evidence>
<proteinExistence type="predicted"/>
<evidence type="ECO:0000256" key="3">
    <source>
        <dbReference type="ARBA" id="ARBA00022741"/>
    </source>
</evidence>
<dbReference type="STRING" id="1348612.A0A397IZ74"/>
<sequence>MATHIEWNEKLNNVWIKTYYSLDINVYKTVNEQEIYRKNMIENDSSITEIEKEFLFNALQRAYDLVRINRNSVEKLKCYNCHDLHQATQYCESCIRRYLENNFGNWTSGNNEIDKLIRKCQRKTITPDHIIEWIEYNQFDNIKYLTEGGFATIYTAIWKDGYYIDWNNISQRLKRSGSQKIVLKRLKNSNVDNTKWFQEVTLSFTLDNTSAFLVTCFGLTKDPVTQDYMLFNKIHEQNIMHKDLHSGNILYLPLIFGWHISDLGFSGPVNKPLNSIYGNLPYIAPEAICDKTYTVQSDIYSIGILMWEVITSETPFDDYDYKNDFELTLDIVKGCRPKIYEYIPHEYATLMKQCWDANPDNRPDAYTICIEMRSLIKSLYHEMERSKSLKSKIKKFFKLKPEKDKNIQVIRSTQLRKNRKSKIYTPNIIIQPRNATDEEQQAFDSKQLELEITEEMEQQYFKSIEADNSNKSYDDQKYVAGPI</sequence>
<dbReference type="PANTHER" id="PTHR46716:SF1">
    <property type="entry name" value="MITOGEN-ACTIVATED PROTEIN KINASE KINASE KINASE 7"/>
    <property type="match status" value="1"/>
</dbReference>
<evidence type="ECO:0000259" key="6">
    <source>
        <dbReference type="PROSITE" id="PS50011"/>
    </source>
</evidence>
<protein>
    <recommendedName>
        <fullName evidence="6">Protein kinase domain-containing protein</fullName>
    </recommendedName>
</protein>
<accession>A0A397IZ74</accession>
<dbReference type="PANTHER" id="PTHR46716">
    <property type="entry name" value="MITOGEN-ACTIVATED PROTEIN KINASE KINASE KINASE 7"/>
    <property type="match status" value="1"/>
</dbReference>
<dbReference type="Proteomes" id="UP000266861">
    <property type="component" value="Unassembled WGS sequence"/>
</dbReference>
<dbReference type="GO" id="GO:0007254">
    <property type="term" value="P:JNK cascade"/>
    <property type="evidence" value="ECO:0007669"/>
    <property type="project" value="TreeGrafter"/>
</dbReference>
<keyword evidence="1" id="KW-0723">Serine/threonine-protein kinase</keyword>
<evidence type="ECO:0000313" key="7">
    <source>
        <dbReference type="EMBL" id="RHZ80387.1"/>
    </source>
</evidence>
<evidence type="ECO:0000256" key="5">
    <source>
        <dbReference type="ARBA" id="ARBA00022840"/>
    </source>
</evidence>
<dbReference type="Gene3D" id="1.10.510.10">
    <property type="entry name" value="Transferase(Phosphotransferase) domain 1"/>
    <property type="match status" value="1"/>
</dbReference>
<keyword evidence="3" id="KW-0547">Nucleotide-binding</keyword>
<dbReference type="PROSITE" id="PS50011">
    <property type="entry name" value="PROTEIN_KINASE_DOM"/>
    <property type="match status" value="1"/>
</dbReference>
<feature type="domain" description="Protein kinase" evidence="6">
    <location>
        <begin position="139"/>
        <end position="376"/>
    </location>
</feature>
<dbReference type="SUPFAM" id="SSF56112">
    <property type="entry name" value="Protein kinase-like (PK-like)"/>
    <property type="match status" value="1"/>
</dbReference>
<dbReference type="GO" id="GO:0004709">
    <property type="term" value="F:MAP kinase kinase kinase activity"/>
    <property type="evidence" value="ECO:0007669"/>
    <property type="project" value="TreeGrafter"/>
</dbReference>
<evidence type="ECO:0000313" key="8">
    <source>
        <dbReference type="Proteomes" id="UP000266861"/>
    </source>
</evidence>
<dbReference type="InterPro" id="IPR000719">
    <property type="entry name" value="Prot_kinase_dom"/>
</dbReference>
<evidence type="ECO:0000256" key="2">
    <source>
        <dbReference type="ARBA" id="ARBA00022679"/>
    </source>
</evidence>
<gene>
    <name evidence="7" type="ORF">Glove_136g35</name>
</gene>
<keyword evidence="5" id="KW-0067">ATP-binding</keyword>
<dbReference type="InterPro" id="IPR001245">
    <property type="entry name" value="Ser-Thr/Tyr_kinase_cat_dom"/>
</dbReference>
<dbReference type="AlphaFoldDB" id="A0A397IZ74"/>
<dbReference type="GO" id="GO:0006955">
    <property type="term" value="P:immune response"/>
    <property type="evidence" value="ECO:0007669"/>
    <property type="project" value="TreeGrafter"/>
</dbReference>
<comment type="caution">
    <text evidence="7">The sequence shown here is derived from an EMBL/GenBank/DDBJ whole genome shotgun (WGS) entry which is preliminary data.</text>
</comment>
<dbReference type="Pfam" id="PF07714">
    <property type="entry name" value="PK_Tyr_Ser-Thr"/>
    <property type="match status" value="1"/>
</dbReference>
<keyword evidence="2" id="KW-0808">Transferase</keyword>